<feature type="domain" description="AAA+ ATPase" evidence="12">
    <location>
        <begin position="1"/>
        <end position="138"/>
    </location>
</feature>
<evidence type="ECO:0000259" key="12">
    <source>
        <dbReference type="SMART" id="SM00382"/>
    </source>
</evidence>
<evidence type="ECO:0000256" key="3">
    <source>
        <dbReference type="ARBA" id="ARBA00010044"/>
    </source>
</evidence>
<dbReference type="InterPro" id="IPR003959">
    <property type="entry name" value="ATPase_AAA_core"/>
</dbReference>
<dbReference type="CDD" id="cd19501">
    <property type="entry name" value="RecA-like_FtsH"/>
    <property type="match status" value="1"/>
</dbReference>
<evidence type="ECO:0000256" key="11">
    <source>
        <dbReference type="ARBA" id="ARBA00023136"/>
    </source>
</evidence>
<proteinExistence type="inferred from homology"/>
<keyword evidence="10" id="KW-0482">Metalloprotease</keyword>
<dbReference type="AlphaFoldDB" id="A0A382KCS1"/>
<dbReference type="SUPFAM" id="SSF52540">
    <property type="entry name" value="P-loop containing nucleoside triphosphate hydrolases"/>
    <property type="match status" value="1"/>
</dbReference>
<dbReference type="InterPro" id="IPR037219">
    <property type="entry name" value="Peptidase_M41-like"/>
</dbReference>
<protein>
    <recommendedName>
        <fullName evidence="12">AAA+ ATPase domain-containing protein</fullName>
    </recommendedName>
</protein>
<keyword evidence="11" id="KW-0472">Membrane</keyword>
<evidence type="ECO:0000256" key="2">
    <source>
        <dbReference type="ARBA" id="ARBA00004370"/>
    </source>
</evidence>
<dbReference type="Gene3D" id="1.10.8.60">
    <property type="match status" value="1"/>
</dbReference>
<organism evidence="13">
    <name type="scientific">marine metagenome</name>
    <dbReference type="NCBI Taxonomy" id="408172"/>
    <lineage>
        <taxon>unclassified sequences</taxon>
        <taxon>metagenomes</taxon>
        <taxon>ecological metagenomes</taxon>
    </lineage>
</organism>
<evidence type="ECO:0000256" key="6">
    <source>
        <dbReference type="ARBA" id="ARBA00022741"/>
    </source>
</evidence>
<keyword evidence="4" id="KW-0645">Protease</keyword>
<dbReference type="FunFam" id="1.20.58.760:FF:000001">
    <property type="entry name" value="ATP-dependent zinc metalloprotease FtsH"/>
    <property type="match status" value="1"/>
</dbReference>
<dbReference type="GO" id="GO:0004222">
    <property type="term" value="F:metalloendopeptidase activity"/>
    <property type="evidence" value="ECO:0007669"/>
    <property type="project" value="InterPro"/>
</dbReference>
<dbReference type="InterPro" id="IPR027417">
    <property type="entry name" value="P-loop_NTPase"/>
</dbReference>
<dbReference type="SUPFAM" id="SSF140990">
    <property type="entry name" value="FtsH protease domain-like"/>
    <property type="match status" value="1"/>
</dbReference>
<dbReference type="GO" id="GO:0016887">
    <property type="term" value="F:ATP hydrolysis activity"/>
    <property type="evidence" value="ECO:0007669"/>
    <property type="project" value="InterPro"/>
</dbReference>
<name>A0A382KCS1_9ZZZZ</name>
<dbReference type="PANTHER" id="PTHR23076">
    <property type="entry name" value="METALLOPROTEASE M41 FTSH"/>
    <property type="match status" value="1"/>
</dbReference>
<keyword evidence="5" id="KW-0479">Metal-binding</keyword>
<feature type="non-terminal residue" evidence="13">
    <location>
        <position position="1"/>
    </location>
</feature>
<dbReference type="InterPro" id="IPR005936">
    <property type="entry name" value="FtsH"/>
</dbReference>
<dbReference type="EMBL" id="UINC01079857">
    <property type="protein sequence ID" value="SVC22270.1"/>
    <property type="molecule type" value="Genomic_DNA"/>
</dbReference>
<keyword evidence="9" id="KW-0067">ATP-binding</keyword>
<evidence type="ECO:0000256" key="9">
    <source>
        <dbReference type="ARBA" id="ARBA00022840"/>
    </source>
</evidence>
<keyword evidence="7" id="KW-0378">Hydrolase</keyword>
<dbReference type="GO" id="GO:0006508">
    <property type="term" value="P:proteolysis"/>
    <property type="evidence" value="ECO:0007669"/>
    <property type="project" value="UniProtKB-KW"/>
</dbReference>
<dbReference type="GO" id="GO:0005886">
    <property type="term" value="C:plasma membrane"/>
    <property type="evidence" value="ECO:0007669"/>
    <property type="project" value="TreeGrafter"/>
</dbReference>
<accession>A0A382KCS1</accession>
<dbReference type="InterPro" id="IPR041569">
    <property type="entry name" value="AAA_lid_3"/>
</dbReference>
<evidence type="ECO:0000256" key="10">
    <source>
        <dbReference type="ARBA" id="ARBA00023049"/>
    </source>
</evidence>
<dbReference type="PANTHER" id="PTHR23076:SF97">
    <property type="entry name" value="ATP-DEPENDENT ZINC METALLOPROTEASE YME1L1"/>
    <property type="match status" value="1"/>
</dbReference>
<dbReference type="GO" id="GO:0005524">
    <property type="term" value="F:ATP binding"/>
    <property type="evidence" value="ECO:0007669"/>
    <property type="project" value="UniProtKB-KW"/>
</dbReference>
<dbReference type="GO" id="GO:0004176">
    <property type="term" value="F:ATP-dependent peptidase activity"/>
    <property type="evidence" value="ECO:0007669"/>
    <property type="project" value="InterPro"/>
</dbReference>
<dbReference type="GO" id="GO:0046872">
    <property type="term" value="F:metal ion binding"/>
    <property type="evidence" value="ECO:0007669"/>
    <property type="project" value="UniProtKB-KW"/>
</dbReference>
<dbReference type="GO" id="GO:0030163">
    <property type="term" value="P:protein catabolic process"/>
    <property type="evidence" value="ECO:0007669"/>
    <property type="project" value="TreeGrafter"/>
</dbReference>
<dbReference type="InterPro" id="IPR003593">
    <property type="entry name" value="AAA+_ATPase"/>
</dbReference>
<reference evidence="13" key="1">
    <citation type="submission" date="2018-05" db="EMBL/GenBank/DDBJ databases">
        <authorList>
            <person name="Lanie J.A."/>
            <person name="Ng W.-L."/>
            <person name="Kazmierczak K.M."/>
            <person name="Andrzejewski T.M."/>
            <person name="Davidsen T.M."/>
            <person name="Wayne K.J."/>
            <person name="Tettelin H."/>
            <person name="Glass J.I."/>
            <person name="Rusch D."/>
            <person name="Podicherti R."/>
            <person name="Tsui H.-C.T."/>
            <person name="Winkler M.E."/>
        </authorList>
    </citation>
    <scope>NUCLEOTIDE SEQUENCE</scope>
</reference>
<dbReference type="Pfam" id="PF17862">
    <property type="entry name" value="AAA_lid_3"/>
    <property type="match status" value="1"/>
</dbReference>
<comment type="cofactor">
    <cofactor evidence="1">
        <name>Zn(2+)</name>
        <dbReference type="ChEBI" id="CHEBI:29105"/>
    </cofactor>
</comment>
<keyword evidence="6" id="KW-0547">Nucleotide-binding</keyword>
<gene>
    <name evidence="13" type="ORF">METZ01_LOCUS275124</name>
</gene>
<comment type="subcellular location">
    <subcellularLocation>
        <location evidence="2">Membrane</location>
    </subcellularLocation>
</comment>
<evidence type="ECO:0000256" key="1">
    <source>
        <dbReference type="ARBA" id="ARBA00001947"/>
    </source>
</evidence>
<comment type="similarity">
    <text evidence="3">In the C-terminal section; belongs to the peptidase M41 family.</text>
</comment>
<dbReference type="FunFam" id="1.10.8.60:FF:000001">
    <property type="entry name" value="ATP-dependent zinc metalloprotease FtsH"/>
    <property type="match status" value="1"/>
</dbReference>
<dbReference type="Pfam" id="PF01434">
    <property type="entry name" value="Peptidase_M41"/>
    <property type="match status" value="1"/>
</dbReference>
<dbReference type="Gene3D" id="1.20.58.760">
    <property type="entry name" value="Peptidase M41"/>
    <property type="match status" value="1"/>
</dbReference>
<dbReference type="NCBIfam" id="TIGR01241">
    <property type="entry name" value="FtsH_fam"/>
    <property type="match status" value="1"/>
</dbReference>
<dbReference type="SMART" id="SM00382">
    <property type="entry name" value="AAA"/>
    <property type="match status" value="1"/>
</dbReference>
<evidence type="ECO:0000256" key="7">
    <source>
        <dbReference type="ARBA" id="ARBA00022801"/>
    </source>
</evidence>
<evidence type="ECO:0000313" key="13">
    <source>
        <dbReference type="EMBL" id="SVC22270.1"/>
    </source>
</evidence>
<dbReference type="FunFam" id="3.40.50.300:FF:002568">
    <property type="entry name" value="Cell division protein (FtsH)"/>
    <property type="match status" value="1"/>
</dbReference>
<dbReference type="InterPro" id="IPR000642">
    <property type="entry name" value="Peptidase_M41"/>
</dbReference>
<evidence type="ECO:0000256" key="5">
    <source>
        <dbReference type="ARBA" id="ARBA00022723"/>
    </source>
</evidence>
<keyword evidence="8" id="KW-0862">Zinc</keyword>
<sequence length="415" mass="45285">RGVLLMGPPGVGKTLLARAVAGEAEVPFFSISGSEFVEMFVGVGASRVRDLFDQAKKHAPCIVFVDEIDAVGRHRGAGLGGGHDEREQTLNQILVEMDGFNSGTNVIVLASTNRPDILDPALLRPGRFDRRVTLDSPDVKGRQEILNVHSKGKPISEDTDMEAIAKQTAGFSGADLMNLLNESAILAARRDKKTITYDEMAESIDRVIAGPERKNKVISNREKRMVAHHEAGHALVAHLLPHADPPYKVTIVPRGQTGGHTRFMPEEETQLVTQNQLEARLASALGGRVAEELVFFEVTTGAGDDLEQATNIARAMITRLGMSKKLGPRTFGKREELVFLGREISEQRDYSDTVAQTIDEEVHGLIQHAYEIAKKLIDTNMGKLTALASHLIEHETIEGNELKELLDKASAVASN</sequence>
<evidence type="ECO:0000256" key="4">
    <source>
        <dbReference type="ARBA" id="ARBA00022670"/>
    </source>
</evidence>
<dbReference type="Gene3D" id="3.40.50.300">
    <property type="entry name" value="P-loop containing nucleotide triphosphate hydrolases"/>
    <property type="match status" value="1"/>
</dbReference>
<evidence type="ECO:0000256" key="8">
    <source>
        <dbReference type="ARBA" id="ARBA00022833"/>
    </source>
</evidence>
<dbReference type="Pfam" id="PF00004">
    <property type="entry name" value="AAA"/>
    <property type="match status" value="1"/>
</dbReference>